<dbReference type="GO" id="GO:0003714">
    <property type="term" value="F:transcription corepressor activity"/>
    <property type="evidence" value="ECO:0007669"/>
    <property type="project" value="TreeGrafter"/>
</dbReference>
<dbReference type="InterPro" id="IPR032563">
    <property type="entry name" value="DAMP1_SANT-like"/>
</dbReference>
<evidence type="ECO:0000256" key="8">
    <source>
        <dbReference type="SAM" id="MobiDB-lite"/>
    </source>
</evidence>
<reference evidence="10" key="1">
    <citation type="submission" date="2021-10" db="EMBL/GenBank/DDBJ databases">
        <title>De novo Genome Assembly of Clathrus columnatus (Basidiomycota, Fungi) Using Illumina and Nanopore Sequence Data.</title>
        <authorList>
            <person name="Ogiso-Tanaka E."/>
            <person name="Itagaki H."/>
            <person name="Hosoya T."/>
            <person name="Hosaka K."/>
        </authorList>
    </citation>
    <scope>NUCLEOTIDE SEQUENCE</scope>
    <source>
        <strain evidence="10">MO-923</strain>
    </source>
</reference>
<dbReference type="GO" id="GO:0006338">
    <property type="term" value="P:chromatin remodeling"/>
    <property type="evidence" value="ECO:0007669"/>
    <property type="project" value="InterPro"/>
</dbReference>
<dbReference type="GO" id="GO:0006281">
    <property type="term" value="P:DNA repair"/>
    <property type="evidence" value="ECO:0007669"/>
    <property type="project" value="InterPro"/>
</dbReference>
<feature type="region of interest" description="Disordered" evidence="8">
    <location>
        <begin position="417"/>
        <end position="476"/>
    </location>
</feature>
<dbReference type="AlphaFoldDB" id="A0AAV5A3E5"/>
<accession>A0AAV5A3E5</accession>
<evidence type="ECO:0000256" key="6">
    <source>
        <dbReference type="ARBA" id="ARBA00023163"/>
    </source>
</evidence>
<comment type="subcellular location">
    <subcellularLocation>
        <location evidence="1">Nucleus</location>
    </subcellularLocation>
</comment>
<proteinExistence type="inferred from homology"/>
<dbReference type="PANTHER" id="PTHR12855">
    <property type="entry name" value="DNA METHYLTRANSFERASE 1-ASSOCIATED PROTEIN 1 FAMILY MEMBER"/>
    <property type="match status" value="1"/>
</dbReference>
<keyword evidence="5" id="KW-0805">Transcription regulation</keyword>
<evidence type="ECO:0000313" key="11">
    <source>
        <dbReference type="Proteomes" id="UP001050691"/>
    </source>
</evidence>
<dbReference type="Gene3D" id="1.10.10.60">
    <property type="entry name" value="Homeodomain-like"/>
    <property type="match status" value="1"/>
</dbReference>
<sequence length="476" mass="53716">MAASSADLRDILSLPGPSATPVAPAPKKTTRAHKPEGISRELYSLIGNHAPSLALVQRPKPKFKQKPDFGRGKVHWEWRTFTNWARKDDLQLGHWEKVTEDRPTDEEWTKEETDYLFNLVREYDMRWFVIIDRYEYPGGPDRALERLSSHKDLKARYYSVCRKLIRNRPWLGDEAAKSALLNSYQFDKGMAPHLVFVFVEPSTEREKTRKMYVASLFARTPEQIAEEEALYVEIKRLEQRERRFAKDREELMKTVAGIESGLNVHQPDEEAFSGLFIDPKRKKKGPGGTDTDSTAGTSTGPAKKSTSTKQAQHDQLNCITRTDVSSTTAPSTKTAHTPAHLRSSKLPYPKTSIAPRVTAALAEMRVNITRLVMPTKENVQRLETLIEATTTMIDMKKAVDRLDHEIRTHKKLLGLITSEDGADPGQGEGSAEPGDTRDGDVNEDTGDFDREMSTAPMDGVMEALPQQVRDYTPKPI</sequence>
<dbReference type="PANTHER" id="PTHR12855:SF10">
    <property type="entry name" value="DNA METHYLTRANSFERASE 1-ASSOCIATED PROTEIN 1"/>
    <property type="match status" value="1"/>
</dbReference>
<comment type="similarity">
    <text evidence="2">Belongs to the SWC4 family.</text>
</comment>
<evidence type="ECO:0000256" key="1">
    <source>
        <dbReference type="ARBA" id="ARBA00004123"/>
    </source>
</evidence>
<name>A0AAV5A3E5_9AGAM</name>
<dbReference type="InterPro" id="IPR027109">
    <property type="entry name" value="Swc4/Dmap1"/>
</dbReference>
<dbReference type="Proteomes" id="UP001050691">
    <property type="component" value="Unassembled WGS sequence"/>
</dbReference>
<gene>
    <name evidence="10" type="ORF">Clacol_001285</name>
</gene>
<protein>
    <recommendedName>
        <fullName evidence="3">SWR1-complex protein 4</fullName>
    </recommendedName>
</protein>
<dbReference type="GO" id="GO:0000812">
    <property type="term" value="C:Swr1 complex"/>
    <property type="evidence" value="ECO:0007669"/>
    <property type="project" value="TreeGrafter"/>
</dbReference>
<organism evidence="10 11">
    <name type="scientific">Clathrus columnatus</name>
    <dbReference type="NCBI Taxonomy" id="1419009"/>
    <lineage>
        <taxon>Eukaryota</taxon>
        <taxon>Fungi</taxon>
        <taxon>Dikarya</taxon>
        <taxon>Basidiomycota</taxon>
        <taxon>Agaricomycotina</taxon>
        <taxon>Agaricomycetes</taxon>
        <taxon>Phallomycetidae</taxon>
        <taxon>Phallales</taxon>
        <taxon>Clathraceae</taxon>
        <taxon>Clathrus</taxon>
    </lineage>
</organism>
<feature type="domain" description="DAMP1 SANT/Myb-like" evidence="9">
    <location>
        <begin position="105"/>
        <end position="165"/>
    </location>
</feature>
<evidence type="ECO:0000313" key="10">
    <source>
        <dbReference type="EMBL" id="GJJ07086.1"/>
    </source>
</evidence>
<dbReference type="GO" id="GO:0000122">
    <property type="term" value="P:negative regulation of transcription by RNA polymerase II"/>
    <property type="evidence" value="ECO:0007669"/>
    <property type="project" value="TreeGrafter"/>
</dbReference>
<comment type="caution">
    <text evidence="10">The sequence shown here is derived from an EMBL/GenBank/DDBJ whole genome shotgun (WGS) entry which is preliminary data.</text>
</comment>
<evidence type="ECO:0000256" key="5">
    <source>
        <dbReference type="ARBA" id="ARBA00023015"/>
    </source>
</evidence>
<feature type="compositionally biased region" description="Polar residues" evidence="8">
    <location>
        <begin position="304"/>
        <end position="335"/>
    </location>
</feature>
<evidence type="ECO:0000256" key="7">
    <source>
        <dbReference type="ARBA" id="ARBA00023242"/>
    </source>
</evidence>
<dbReference type="Pfam" id="PF16282">
    <property type="entry name" value="SANT_DAMP1_like"/>
    <property type="match status" value="1"/>
</dbReference>
<feature type="compositionally biased region" description="Low complexity" evidence="8">
    <location>
        <begin position="289"/>
        <end position="302"/>
    </location>
</feature>
<evidence type="ECO:0000256" key="4">
    <source>
        <dbReference type="ARBA" id="ARBA00022853"/>
    </source>
</evidence>
<dbReference type="GO" id="GO:0035267">
    <property type="term" value="C:NuA4 histone acetyltransferase complex"/>
    <property type="evidence" value="ECO:0007669"/>
    <property type="project" value="InterPro"/>
</dbReference>
<evidence type="ECO:0000256" key="2">
    <source>
        <dbReference type="ARBA" id="ARBA00006918"/>
    </source>
</evidence>
<keyword evidence="11" id="KW-1185">Reference proteome</keyword>
<keyword evidence="7" id="KW-0539">Nucleus</keyword>
<dbReference type="EMBL" id="BPWL01000002">
    <property type="protein sequence ID" value="GJJ07086.1"/>
    <property type="molecule type" value="Genomic_DNA"/>
</dbReference>
<keyword evidence="4" id="KW-0156">Chromatin regulator</keyword>
<evidence type="ECO:0000256" key="3">
    <source>
        <dbReference type="ARBA" id="ARBA00019132"/>
    </source>
</evidence>
<keyword evidence="6" id="KW-0804">Transcription</keyword>
<feature type="region of interest" description="Disordered" evidence="8">
    <location>
        <begin position="1"/>
        <end position="34"/>
    </location>
</feature>
<evidence type="ECO:0000259" key="9">
    <source>
        <dbReference type="Pfam" id="PF16282"/>
    </source>
</evidence>
<feature type="region of interest" description="Disordered" evidence="8">
    <location>
        <begin position="274"/>
        <end position="348"/>
    </location>
</feature>